<evidence type="ECO:0000313" key="4">
    <source>
        <dbReference type="EMBL" id="VDL95530.1"/>
    </source>
</evidence>
<proteinExistence type="predicted"/>
<dbReference type="GO" id="GO:0000139">
    <property type="term" value="C:Golgi membrane"/>
    <property type="evidence" value="ECO:0007669"/>
    <property type="project" value="TreeGrafter"/>
</dbReference>
<evidence type="ECO:0000259" key="3">
    <source>
        <dbReference type="PROSITE" id="PS50866"/>
    </source>
</evidence>
<dbReference type="InterPro" id="IPR009038">
    <property type="entry name" value="GOLD_dom"/>
</dbReference>
<protein>
    <submittedName>
        <fullName evidence="6">GOLD domain-containing protein</fullName>
    </submittedName>
</protein>
<dbReference type="STRING" id="70667.A0A183SY47"/>
<accession>A0A183SY47</accession>
<dbReference type="Proteomes" id="UP000275846">
    <property type="component" value="Unassembled WGS sequence"/>
</dbReference>
<dbReference type="Gene3D" id="2.60.120.680">
    <property type="entry name" value="GOLD domain"/>
    <property type="match status" value="1"/>
</dbReference>
<dbReference type="FunFam" id="2.60.120.680:FF:000005">
    <property type="entry name" value="Golgi resident protein GCP60"/>
    <property type="match status" value="1"/>
</dbReference>
<dbReference type="PANTHER" id="PTHR22973:SF12">
    <property type="entry name" value="LD35087P"/>
    <property type="match status" value="1"/>
</dbReference>
<dbReference type="InterPro" id="IPR052269">
    <property type="entry name" value="Golgi-PI4KB_interaction"/>
</dbReference>
<organism evidence="6">
    <name type="scientific">Schistocephalus solidus</name>
    <name type="common">Tapeworm</name>
    <dbReference type="NCBI Taxonomy" id="70667"/>
    <lineage>
        <taxon>Eukaryota</taxon>
        <taxon>Metazoa</taxon>
        <taxon>Spiralia</taxon>
        <taxon>Lophotrochozoa</taxon>
        <taxon>Platyhelminthes</taxon>
        <taxon>Cestoda</taxon>
        <taxon>Eucestoda</taxon>
        <taxon>Diphyllobothriidea</taxon>
        <taxon>Diphyllobothriidae</taxon>
        <taxon>Schistocephalus</taxon>
    </lineage>
</organism>
<evidence type="ECO:0000256" key="2">
    <source>
        <dbReference type="SAM" id="MobiDB-lite"/>
    </source>
</evidence>
<feature type="region of interest" description="Disordered" evidence="2">
    <location>
        <begin position="1"/>
        <end position="42"/>
    </location>
</feature>
<sequence length="194" mass="21541">MIKRVSTQPQGVPVPSHTSRSPPLDDADAPKECVSSEAEHSSNGITLAPARMWTRPDIVEFKALLSQDAESVVNVGSGELVTIRVPVVPSGNCIVWEFATDNYDIGFGLFFEWVNCTKTSSARTAPSPDPLNQSQTPCKVVVEEVIPIYRRSSNVEIYCGSHAYPGNGNYLLKFDNTYSLWRSKMLYYRVYSTK</sequence>
<dbReference type="WBParaSite" id="SSLN_0000949401-mRNA-1">
    <property type="protein sequence ID" value="SSLN_0000949401-mRNA-1"/>
    <property type="gene ID" value="SSLN_0000949401"/>
</dbReference>
<gene>
    <name evidence="4" type="ORF">SSLN_LOCUS9145</name>
</gene>
<keyword evidence="1" id="KW-0007">Acetylation</keyword>
<feature type="compositionally biased region" description="Polar residues" evidence="2">
    <location>
        <begin position="1"/>
        <end position="21"/>
    </location>
</feature>
<reference evidence="6" key="1">
    <citation type="submission" date="2016-06" db="UniProtKB">
        <authorList>
            <consortium name="WormBaseParasite"/>
        </authorList>
    </citation>
    <scope>IDENTIFICATION</scope>
</reference>
<feature type="domain" description="GOLD" evidence="3">
    <location>
        <begin position="31"/>
        <end position="192"/>
    </location>
</feature>
<name>A0A183SY47_SCHSO</name>
<dbReference type="AlphaFoldDB" id="A0A183SY47"/>
<dbReference type="SUPFAM" id="SSF101576">
    <property type="entry name" value="Supernatant protein factor (SPF), C-terminal domain"/>
    <property type="match status" value="1"/>
</dbReference>
<dbReference type="OrthoDB" id="5839451at2759"/>
<reference evidence="4 5" key="2">
    <citation type="submission" date="2018-11" db="EMBL/GenBank/DDBJ databases">
        <authorList>
            <consortium name="Pathogen Informatics"/>
        </authorList>
    </citation>
    <scope>NUCLEOTIDE SEQUENCE [LARGE SCALE GENOMIC DNA]</scope>
    <source>
        <strain evidence="4 5">NST_G2</strain>
    </source>
</reference>
<dbReference type="PROSITE" id="PS50866">
    <property type="entry name" value="GOLD"/>
    <property type="match status" value="1"/>
</dbReference>
<dbReference type="Pfam" id="PF13897">
    <property type="entry name" value="GOLD_2"/>
    <property type="match status" value="2"/>
</dbReference>
<dbReference type="EMBL" id="UYSU01035063">
    <property type="protein sequence ID" value="VDL95530.1"/>
    <property type="molecule type" value="Genomic_DNA"/>
</dbReference>
<dbReference type="InterPro" id="IPR036598">
    <property type="entry name" value="GOLD_dom_sf"/>
</dbReference>
<evidence type="ECO:0000256" key="1">
    <source>
        <dbReference type="ARBA" id="ARBA00022990"/>
    </source>
</evidence>
<dbReference type="PANTHER" id="PTHR22973">
    <property type="entry name" value="LD35087P"/>
    <property type="match status" value="1"/>
</dbReference>
<keyword evidence="5" id="KW-1185">Reference proteome</keyword>
<evidence type="ECO:0000313" key="5">
    <source>
        <dbReference type="Proteomes" id="UP000275846"/>
    </source>
</evidence>
<evidence type="ECO:0000313" key="6">
    <source>
        <dbReference type="WBParaSite" id="SSLN_0000949401-mRNA-1"/>
    </source>
</evidence>